<dbReference type="SMART" id="SM00382">
    <property type="entry name" value="AAA"/>
    <property type="match status" value="1"/>
</dbReference>
<dbReference type="Pfam" id="PF00005">
    <property type="entry name" value="ABC_tran"/>
    <property type="match status" value="2"/>
</dbReference>
<dbReference type="Gene3D" id="3.40.50.300">
    <property type="entry name" value="P-loop containing nucleotide triphosphate hydrolases"/>
    <property type="match status" value="2"/>
</dbReference>
<dbReference type="GO" id="GO:0016887">
    <property type="term" value="F:ATP hydrolysis activity"/>
    <property type="evidence" value="ECO:0007669"/>
    <property type="project" value="InterPro"/>
</dbReference>
<dbReference type="PROSITE" id="PS50893">
    <property type="entry name" value="ABC_TRANSPORTER_2"/>
    <property type="match status" value="2"/>
</dbReference>
<dbReference type="CDD" id="cd03215">
    <property type="entry name" value="ABC_Carb_Monos_II"/>
    <property type="match status" value="1"/>
</dbReference>
<dbReference type="EMBL" id="CP053661">
    <property type="protein sequence ID" value="QKD82333.1"/>
    <property type="molecule type" value="Genomic_DNA"/>
</dbReference>
<accession>A0A6M8BGS4</accession>
<organism evidence="4 5">
    <name type="scientific">Thermoleptolyngbya sichuanensis A183</name>
    <dbReference type="NCBI Taxonomy" id="2737172"/>
    <lineage>
        <taxon>Bacteria</taxon>
        <taxon>Bacillati</taxon>
        <taxon>Cyanobacteriota</taxon>
        <taxon>Cyanophyceae</taxon>
        <taxon>Oculatellales</taxon>
        <taxon>Oculatellaceae</taxon>
        <taxon>Thermoleptolyngbya</taxon>
        <taxon>Thermoleptolyngbya sichuanensis</taxon>
    </lineage>
</organism>
<name>A0A6M8BGS4_9CYAN</name>
<dbReference type="InterPro" id="IPR003593">
    <property type="entry name" value="AAA+_ATPase"/>
</dbReference>
<evidence type="ECO:0000256" key="1">
    <source>
        <dbReference type="ARBA" id="ARBA00022741"/>
    </source>
</evidence>
<dbReference type="InterPro" id="IPR017871">
    <property type="entry name" value="ABC_transporter-like_CS"/>
</dbReference>
<evidence type="ECO:0000259" key="3">
    <source>
        <dbReference type="PROSITE" id="PS50893"/>
    </source>
</evidence>
<proteinExistence type="predicted"/>
<dbReference type="SUPFAM" id="SSF52540">
    <property type="entry name" value="P-loop containing nucleoside triphosphate hydrolases"/>
    <property type="match status" value="2"/>
</dbReference>
<gene>
    <name evidence="4" type="ORF">HPC62_09185</name>
</gene>
<evidence type="ECO:0000313" key="5">
    <source>
        <dbReference type="Proteomes" id="UP000505210"/>
    </source>
</evidence>
<sequence length="515" mass="55876">MTSIATTSPTLQVERPPDLQVTGMSKHFGTLIALDNVSLHLKPGSFHALLGENGAGKSTLVKCIMGFYSPTSGAVLIDSNPVKIANPRDAHHYGIGMVYQHFTSVPAMTVAENLVLSRYESKALINWKDELEELQAFMDASPFRVPIDVPIAQLAAGQKQKLEILKQLYLKSRILILDEPTSVLTPAEADEVLGLLREQVTDGKLSVLMISHKFREVMAFTDEITVLRKGKFAGSGLVKDLTVPEMAEMMMGEKKEPTPVNKVDDLEKVSVLEVRDLHANKDNGVEAVSGINLTVHSGEIVGIAGISGNGQRELVEVLAGQREPTSGKIWVNGEPYSATRAEMFKHKVFALPEEPLKNACVPHMSVAENMALRTFDRPPQAKGIMLILNAIRNMAVGLIHQFSVKTPSPETPVGNLSGGNVQRVVLARELSADHIKLLIAANPCFGLDFNAVDFIHTQIVDARNRGVAVLLVSEDLDELLKLSDRLIVISGGKFVYDSPTSEADFGAIGTSMAGH</sequence>
<dbReference type="CDD" id="cd03216">
    <property type="entry name" value="ABC_Carb_Monos_I"/>
    <property type="match status" value="1"/>
</dbReference>
<dbReference type="InterPro" id="IPR050107">
    <property type="entry name" value="ABC_carbohydrate_import_ATPase"/>
</dbReference>
<dbReference type="Proteomes" id="UP000505210">
    <property type="component" value="Chromosome"/>
</dbReference>
<dbReference type="KEGG" id="theu:HPC62_09185"/>
<dbReference type="InterPro" id="IPR027417">
    <property type="entry name" value="P-loop_NTPase"/>
</dbReference>
<feature type="domain" description="ABC transporter" evidence="3">
    <location>
        <begin position="19"/>
        <end position="254"/>
    </location>
</feature>
<dbReference type="InterPro" id="IPR003439">
    <property type="entry name" value="ABC_transporter-like_ATP-bd"/>
</dbReference>
<dbReference type="PROSITE" id="PS00211">
    <property type="entry name" value="ABC_TRANSPORTER_1"/>
    <property type="match status" value="1"/>
</dbReference>
<dbReference type="PANTHER" id="PTHR43790">
    <property type="entry name" value="CARBOHYDRATE TRANSPORT ATP-BINDING PROTEIN MG119-RELATED"/>
    <property type="match status" value="1"/>
</dbReference>
<keyword evidence="2 4" id="KW-0067">ATP-binding</keyword>
<dbReference type="RefSeq" id="WP_172355037.1">
    <property type="nucleotide sequence ID" value="NZ_CP053661.1"/>
</dbReference>
<evidence type="ECO:0000256" key="2">
    <source>
        <dbReference type="ARBA" id="ARBA00022840"/>
    </source>
</evidence>
<feature type="domain" description="ABC transporter" evidence="3">
    <location>
        <begin position="272"/>
        <end position="508"/>
    </location>
</feature>
<dbReference type="AlphaFoldDB" id="A0A6M8BGS4"/>
<keyword evidence="1" id="KW-0547">Nucleotide-binding</keyword>
<dbReference type="PANTHER" id="PTHR43790:SF4">
    <property type="entry name" value="GUANOSINE IMPORT ATP-BINDING PROTEIN NUPO"/>
    <property type="match status" value="1"/>
</dbReference>
<keyword evidence="5" id="KW-1185">Reference proteome</keyword>
<evidence type="ECO:0000313" key="4">
    <source>
        <dbReference type="EMBL" id="QKD82333.1"/>
    </source>
</evidence>
<reference evidence="4 5" key="1">
    <citation type="submission" date="2020-05" db="EMBL/GenBank/DDBJ databases">
        <title>Complete genome sequence of of a novel Thermoleptolyngbya strain isolated from hot springs of Ganzi, Sichuan China.</title>
        <authorList>
            <person name="Tang J."/>
            <person name="Daroch M."/>
            <person name="Li L."/>
            <person name="Waleron K."/>
            <person name="Waleron M."/>
            <person name="Waleron M."/>
        </authorList>
    </citation>
    <scope>NUCLEOTIDE SEQUENCE [LARGE SCALE GENOMIC DNA]</scope>
    <source>
        <strain evidence="4 5">PKUAC-SCTA183</strain>
    </source>
</reference>
<dbReference type="GO" id="GO:0005524">
    <property type="term" value="F:ATP binding"/>
    <property type="evidence" value="ECO:0007669"/>
    <property type="project" value="UniProtKB-KW"/>
</dbReference>
<protein>
    <submittedName>
        <fullName evidence="4">ABC transporter ATP-binding protein</fullName>
    </submittedName>
</protein>